<feature type="compositionally biased region" description="Basic and acidic residues" evidence="1">
    <location>
        <begin position="207"/>
        <end position="224"/>
    </location>
</feature>
<accession>A0A812PLQ2</accession>
<feature type="compositionally biased region" description="Basic and acidic residues" evidence="1">
    <location>
        <begin position="240"/>
        <end position="249"/>
    </location>
</feature>
<proteinExistence type="predicted"/>
<feature type="compositionally biased region" description="Low complexity" evidence="1">
    <location>
        <begin position="227"/>
        <end position="239"/>
    </location>
</feature>
<evidence type="ECO:0000313" key="2">
    <source>
        <dbReference type="EMBL" id="CAE7352620.1"/>
    </source>
</evidence>
<protein>
    <submittedName>
        <fullName evidence="2">Uncharacterized protein</fullName>
    </submittedName>
</protein>
<sequence>MSLCRTSASRRARKRQHPKGLGQLWHPSCVSSARRTPRRKSGQRSLLAVLQLIYRDVQLTLQEAHLTPDKMIHDRHPSLLADYLSEQQIGKYPQAFKSSAVRSSPPTLEELKAKGDRLAGKEAVPVLDDEEDDDPLEGLGMDASDDEEMEGVIRPRQGAAGMARPVMSASAEMVQAKPKPKAKCSASQASAPSLRVRDKSQPTVKVEQVKTEPAEASGQKENRRSGSPVPSVAPSAASSKTKDKDKDVPLPEGAELDQEMSRVQQKLGPPFQPCLQSLVIQRHLAGEKLGVRLVAAKKLLDRLKAPGSGGARLLLDNRIQICEKAALLAAGTKKLQDDVLHTAVTVVSRAHVEIPLPVRLDLAERFGLGLMKEVLEASNGKDPLSAIEKPVDKFLKFLLPCKTYKLNQDDVMRPRFANLMATMVATHAEQMEACELTEELQLKERHDDEWRATAMSLCDSFFNDAFCDLLTAGEKKAPIVKALCSQLISRESDLDLIEFGSHYPPDPVDDNLKRVSRVCLCLTSLLDPMDDGPGKMEHVAAVKTSSANEHMEATVRTLLNNGGFWCLLAEEQAKKAATSHTAKPLLTELTQKLTAGVDSRVDLAMDDVKLCIEKLPELRQKLRDGATSCIEPVLLKRGRRDCGCGHPRDLWPACEPTRSLDIDEWAVAFHKREGCAGHASQAGGVSEEEQDLPRHCGLRGGTPGPCLPHGCKRGGDPKD</sequence>
<comment type="caution">
    <text evidence="2">The sequence shown here is derived from an EMBL/GenBank/DDBJ whole genome shotgun (WGS) entry which is preliminary data.</text>
</comment>
<reference evidence="2" key="1">
    <citation type="submission" date="2021-02" db="EMBL/GenBank/DDBJ databases">
        <authorList>
            <person name="Dougan E. K."/>
            <person name="Rhodes N."/>
            <person name="Thang M."/>
            <person name="Chan C."/>
        </authorList>
    </citation>
    <scope>NUCLEOTIDE SEQUENCE</scope>
</reference>
<dbReference type="Proteomes" id="UP000601435">
    <property type="component" value="Unassembled WGS sequence"/>
</dbReference>
<dbReference type="EMBL" id="CAJNJA010014907">
    <property type="protein sequence ID" value="CAE7352620.1"/>
    <property type="molecule type" value="Genomic_DNA"/>
</dbReference>
<name>A0A812PLQ2_9DINO</name>
<gene>
    <name evidence="2" type="ORF">SNEC2469_LOCUS9168</name>
</gene>
<feature type="region of interest" description="Disordered" evidence="1">
    <location>
        <begin position="1"/>
        <end position="41"/>
    </location>
</feature>
<feature type="region of interest" description="Disordered" evidence="1">
    <location>
        <begin position="123"/>
        <end position="143"/>
    </location>
</feature>
<organism evidence="2 3">
    <name type="scientific">Symbiodinium necroappetens</name>
    <dbReference type="NCBI Taxonomy" id="1628268"/>
    <lineage>
        <taxon>Eukaryota</taxon>
        <taxon>Sar</taxon>
        <taxon>Alveolata</taxon>
        <taxon>Dinophyceae</taxon>
        <taxon>Suessiales</taxon>
        <taxon>Symbiodiniaceae</taxon>
        <taxon>Symbiodinium</taxon>
    </lineage>
</organism>
<feature type="region of interest" description="Disordered" evidence="1">
    <location>
        <begin position="157"/>
        <end position="251"/>
    </location>
</feature>
<feature type="compositionally biased region" description="Low complexity" evidence="1">
    <location>
        <begin position="183"/>
        <end position="193"/>
    </location>
</feature>
<feature type="compositionally biased region" description="Acidic residues" evidence="1">
    <location>
        <begin position="127"/>
        <end position="136"/>
    </location>
</feature>
<evidence type="ECO:0000256" key="1">
    <source>
        <dbReference type="SAM" id="MobiDB-lite"/>
    </source>
</evidence>
<dbReference type="AlphaFoldDB" id="A0A812PLQ2"/>
<evidence type="ECO:0000313" key="3">
    <source>
        <dbReference type="Proteomes" id="UP000601435"/>
    </source>
</evidence>
<keyword evidence="3" id="KW-1185">Reference proteome</keyword>
<dbReference type="OrthoDB" id="416524at2759"/>
<feature type="compositionally biased region" description="Basic residues" evidence="1">
    <location>
        <begin position="8"/>
        <end position="18"/>
    </location>
</feature>